<dbReference type="EMBL" id="LAVV01002921">
    <property type="protein sequence ID" value="KNZ62503.1"/>
    <property type="molecule type" value="Genomic_DNA"/>
</dbReference>
<organism evidence="5 6">
    <name type="scientific">Puccinia sorghi</name>
    <dbReference type="NCBI Taxonomy" id="27349"/>
    <lineage>
        <taxon>Eukaryota</taxon>
        <taxon>Fungi</taxon>
        <taxon>Dikarya</taxon>
        <taxon>Basidiomycota</taxon>
        <taxon>Pucciniomycotina</taxon>
        <taxon>Pucciniomycetes</taxon>
        <taxon>Pucciniales</taxon>
        <taxon>Pucciniaceae</taxon>
        <taxon>Puccinia</taxon>
    </lineage>
</organism>
<gene>
    <name evidence="5" type="ORF">VP01_1262g5</name>
</gene>
<dbReference type="Pfam" id="PF04064">
    <property type="entry name" value="DUF384"/>
    <property type="match status" value="1"/>
</dbReference>
<evidence type="ECO:0000256" key="2">
    <source>
        <dbReference type="ARBA" id="ARBA00014076"/>
    </source>
</evidence>
<dbReference type="Gene3D" id="1.25.10.10">
    <property type="entry name" value="Leucine-rich Repeat Variant"/>
    <property type="match status" value="1"/>
</dbReference>
<dbReference type="VEuPathDB" id="FungiDB:VP01_1262g5"/>
<protein>
    <recommendedName>
        <fullName evidence="2">Protein HGH1 homolog</fullName>
    </recommendedName>
</protein>
<comment type="similarity">
    <text evidence="1">Belongs to the HGH1 family.</text>
</comment>
<keyword evidence="6" id="KW-1185">Reference proteome</keyword>
<evidence type="ECO:0000256" key="1">
    <source>
        <dbReference type="ARBA" id="ARBA00006712"/>
    </source>
</evidence>
<dbReference type="InterPro" id="IPR007205">
    <property type="entry name" value="Protein_HGH1_N"/>
</dbReference>
<feature type="domain" description="Protein HGH1 N-terminal" evidence="3">
    <location>
        <begin position="109"/>
        <end position="320"/>
    </location>
</feature>
<evidence type="ECO:0000259" key="4">
    <source>
        <dbReference type="Pfam" id="PF04064"/>
    </source>
</evidence>
<dbReference type="PANTHER" id="PTHR13387:SF9">
    <property type="entry name" value="PROTEIN HGH1 HOMOLOG"/>
    <property type="match status" value="1"/>
</dbReference>
<dbReference type="SUPFAM" id="SSF48371">
    <property type="entry name" value="ARM repeat"/>
    <property type="match status" value="1"/>
</dbReference>
<feature type="domain" description="Protein HGH1 C-terminal" evidence="4">
    <location>
        <begin position="326"/>
        <end position="363"/>
    </location>
</feature>
<dbReference type="PANTHER" id="PTHR13387">
    <property type="entry name" value="PROTEIN HGH1 HOMOLOG"/>
    <property type="match status" value="1"/>
</dbReference>
<dbReference type="InterPro" id="IPR039717">
    <property type="entry name" value="Hgh1"/>
</dbReference>
<proteinExistence type="inferred from homology"/>
<comment type="caution">
    <text evidence="5">The sequence shown here is derived from an EMBL/GenBank/DDBJ whole genome shotgun (WGS) entry which is preliminary data.</text>
</comment>
<dbReference type="InterPro" id="IPR011989">
    <property type="entry name" value="ARM-like"/>
</dbReference>
<evidence type="ECO:0000313" key="6">
    <source>
        <dbReference type="Proteomes" id="UP000037035"/>
    </source>
</evidence>
<accession>A0A0L6VP45</accession>
<evidence type="ECO:0000313" key="5">
    <source>
        <dbReference type="EMBL" id="KNZ62503.1"/>
    </source>
</evidence>
<dbReference type="Pfam" id="PF04063">
    <property type="entry name" value="DUF383"/>
    <property type="match status" value="1"/>
</dbReference>
<dbReference type="InterPro" id="IPR007206">
    <property type="entry name" value="Protein_HGH1_C"/>
</dbReference>
<evidence type="ECO:0000259" key="3">
    <source>
        <dbReference type="Pfam" id="PF04063"/>
    </source>
</evidence>
<dbReference type="OrthoDB" id="338814at2759"/>
<reference evidence="5 6" key="1">
    <citation type="submission" date="2015-08" db="EMBL/GenBank/DDBJ databases">
        <title>Next Generation Sequencing and Analysis of the Genome of Puccinia sorghi L Schw, the Causal Agent of Maize Common Rust.</title>
        <authorList>
            <person name="Rochi L."/>
            <person name="Burguener G."/>
            <person name="Darino M."/>
            <person name="Turjanski A."/>
            <person name="Kreff E."/>
            <person name="Dieguez M.J."/>
            <person name="Sacco F."/>
        </authorList>
    </citation>
    <scope>NUCLEOTIDE SEQUENCE [LARGE SCALE GENOMIC DNA]</scope>
    <source>
        <strain evidence="5 6">RO10H11247</strain>
    </source>
</reference>
<dbReference type="STRING" id="27349.A0A0L6VP45"/>
<dbReference type="AlphaFoldDB" id="A0A0L6VP45"/>
<sequence>MANDELGELIDFLHDRNPEVRRLAVHGLLPYTTANHPSRSALNTNDTSSRQLKPGSIKPAIIEDLKRLSEDQHITAHDAFSALINLSDTQPVVEQLCDPDFLSVIFFTMIDHDSLLADLACMLLSNLTKVDSVVNLCLNASIPPHSSHPTIVQDQSFSARLKKSSNPLMDLLIELFARGDRKQINPHANFDFLASVWANLSASSKGREYLVGGGPSPTITHEAPLFQLSPFTEHPSLIRRGGVISAINSSTIFIVFRNCCFAIEVHEQLLSPTGFNLLPAILLPLMGPESLDDPEEQEEFPVECQLLGPDKRRESDANLRLILVESLILLATYPAQREIMRKKKVYRIVQILHLAETSENVRLSTHVFYGFPKSGSPFRLLSSNTKTDTVSALANKLFVQLGTRKYRALGESSHAR</sequence>
<dbReference type="Proteomes" id="UP000037035">
    <property type="component" value="Unassembled WGS sequence"/>
</dbReference>
<name>A0A0L6VP45_9BASI</name>
<dbReference type="InterPro" id="IPR016024">
    <property type="entry name" value="ARM-type_fold"/>
</dbReference>